<dbReference type="AlphaFoldDB" id="A0A3M6V4Z1"/>
<gene>
    <name evidence="3" type="ORF">pdam_00023804</name>
</gene>
<comment type="caution">
    <text evidence="3">The sequence shown here is derived from an EMBL/GenBank/DDBJ whole genome shotgun (WGS) entry which is preliminary data.</text>
</comment>
<dbReference type="Proteomes" id="UP000275408">
    <property type="component" value="Unassembled WGS sequence"/>
</dbReference>
<feature type="transmembrane region" description="Helical" evidence="2">
    <location>
        <begin position="67"/>
        <end position="89"/>
    </location>
</feature>
<feature type="region of interest" description="Disordered" evidence="1">
    <location>
        <begin position="102"/>
        <end position="125"/>
    </location>
</feature>
<evidence type="ECO:0000256" key="1">
    <source>
        <dbReference type="SAM" id="MobiDB-lite"/>
    </source>
</evidence>
<evidence type="ECO:0000313" key="3">
    <source>
        <dbReference type="EMBL" id="RMX60971.1"/>
    </source>
</evidence>
<sequence>MHRRFAQALRSLAFKEGELPSDKPILLQSAEEHAEDQNHTETEDDSWILQEDLERIKPSKQQSNHRLLWLAVVTCLILFLVLLVSLLVLSRKIGHGCKCSEENGPQHLESQTSEKKFERKNTTSNSELWAHVHEARRTGREVDGKSNTGGDLCHLLDINTDKISASV</sequence>
<keyword evidence="2" id="KW-1133">Transmembrane helix</keyword>
<dbReference type="EMBL" id="RCHS01000092">
    <property type="protein sequence ID" value="RMX60971.1"/>
    <property type="molecule type" value="Genomic_DNA"/>
</dbReference>
<keyword evidence="2" id="KW-0812">Transmembrane</keyword>
<evidence type="ECO:0000256" key="2">
    <source>
        <dbReference type="SAM" id="Phobius"/>
    </source>
</evidence>
<accession>A0A3M6V4Z1</accession>
<evidence type="ECO:0000313" key="4">
    <source>
        <dbReference type="Proteomes" id="UP000275408"/>
    </source>
</evidence>
<organism evidence="3 4">
    <name type="scientific">Pocillopora damicornis</name>
    <name type="common">Cauliflower coral</name>
    <name type="synonym">Millepora damicornis</name>
    <dbReference type="NCBI Taxonomy" id="46731"/>
    <lineage>
        <taxon>Eukaryota</taxon>
        <taxon>Metazoa</taxon>
        <taxon>Cnidaria</taxon>
        <taxon>Anthozoa</taxon>
        <taxon>Hexacorallia</taxon>
        <taxon>Scleractinia</taxon>
        <taxon>Astrocoeniina</taxon>
        <taxon>Pocilloporidae</taxon>
        <taxon>Pocillopora</taxon>
    </lineage>
</organism>
<feature type="compositionally biased region" description="Basic and acidic residues" evidence="1">
    <location>
        <begin position="112"/>
        <end position="121"/>
    </location>
</feature>
<proteinExistence type="predicted"/>
<keyword evidence="4" id="KW-1185">Reference proteome</keyword>
<protein>
    <submittedName>
        <fullName evidence="3">Uncharacterized protein</fullName>
    </submittedName>
</protein>
<keyword evidence="2" id="KW-0472">Membrane</keyword>
<reference evidence="3 4" key="1">
    <citation type="journal article" date="2018" name="Sci. Rep.">
        <title>Comparative analysis of the Pocillopora damicornis genome highlights role of immune system in coral evolution.</title>
        <authorList>
            <person name="Cunning R."/>
            <person name="Bay R.A."/>
            <person name="Gillette P."/>
            <person name="Baker A.C."/>
            <person name="Traylor-Knowles N."/>
        </authorList>
    </citation>
    <scope>NUCLEOTIDE SEQUENCE [LARGE SCALE GENOMIC DNA]</scope>
    <source>
        <strain evidence="3">RSMAS</strain>
        <tissue evidence="3">Whole animal</tissue>
    </source>
</reference>
<name>A0A3M6V4Z1_POCDA</name>